<name>A0A133NDA4_CLOPF</name>
<feature type="non-terminal residue" evidence="6">
    <location>
        <position position="1"/>
    </location>
</feature>
<feature type="domain" description="MobA/MobL protein" evidence="5">
    <location>
        <begin position="1"/>
        <end position="120"/>
    </location>
</feature>
<gene>
    <name evidence="6" type="ORF">HMPREF3222_00422</name>
</gene>
<dbReference type="Gene3D" id="3.30.930.30">
    <property type="match status" value="1"/>
</dbReference>
<evidence type="ECO:0000259" key="5">
    <source>
        <dbReference type="Pfam" id="PF03389"/>
    </source>
</evidence>
<protein>
    <submittedName>
        <fullName evidence="6">MobA/MobL family protein</fullName>
    </submittedName>
</protein>
<evidence type="ECO:0000256" key="1">
    <source>
        <dbReference type="ARBA" id="ARBA00010873"/>
    </source>
</evidence>
<dbReference type="EMBL" id="LRPU01000016">
    <property type="protein sequence ID" value="KXA14258.1"/>
    <property type="molecule type" value="Genomic_DNA"/>
</dbReference>
<sequence>IELNREEQIKLLEKYTKENFVDNGMIADIAIHDIEDGNPHAHIMLTMRNITENGFGNKNREWNDRKNIELWRENLALIINKALEEKGVKDRVNHRSYKEQGIEKLPTKHEGYVVRAMEKRGIKTNRGNENRKILEKNKMLQVINENFEILMELRGDYNESRFRGVTKTERRVNDGVGEEERSRGVEKTKGRSEENKRRSVYERGISDRTRKDDEKYKKNGIEYFERLKKDRELAERRERELRELEEERIRREKEEYRRFEESLRRNRENEREFEM</sequence>
<evidence type="ECO:0000256" key="4">
    <source>
        <dbReference type="SAM" id="MobiDB-lite"/>
    </source>
</evidence>
<comment type="similarity">
    <text evidence="1">Belongs to the MobA/MobL family.</text>
</comment>
<evidence type="ECO:0000256" key="3">
    <source>
        <dbReference type="SAM" id="Coils"/>
    </source>
</evidence>
<feature type="region of interest" description="Disordered" evidence="4">
    <location>
        <begin position="173"/>
        <end position="200"/>
    </location>
</feature>
<dbReference type="Pfam" id="PF03389">
    <property type="entry name" value="MobA_MobL"/>
    <property type="match status" value="1"/>
</dbReference>
<dbReference type="RefSeq" id="WP_060794589.1">
    <property type="nucleotide sequence ID" value="NZ_KQ956164.1"/>
</dbReference>
<dbReference type="Proteomes" id="UP000070646">
    <property type="component" value="Unassembled WGS sequence"/>
</dbReference>
<dbReference type="PATRIC" id="fig|1502.174.peg.423"/>
<keyword evidence="2" id="KW-0184">Conjugation</keyword>
<evidence type="ECO:0000256" key="2">
    <source>
        <dbReference type="ARBA" id="ARBA00022971"/>
    </source>
</evidence>
<feature type="coiled-coil region" evidence="3">
    <location>
        <begin position="224"/>
        <end position="269"/>
    </location>
</feature>
<reference evidence="6 7" key="1">
    <citation type="submission" date="2016-01" db="EMBL/GenBank/DDBJ databases">
        <authorList>
            <person name="Oliw E.H."/>
        </authorList>
    </citation>
    <scope>NUCLEOTIDE SEQUENCE [LARGE SCALE GENOMIC DNA]</scope>
    <source>
        <strain evidence="6 7">MJR7757A</strain>
    </source>
</reference>
<dbReference type="AlphaFoldDB" id="A0A133NDA4"/>
<keyword evidence="3" id="KW-0175">Coiled coil</keyword>
<comment type="caution">
    <text evidence="6">The sequence shown here is derived from an EMBL/GenBank/DDBJ whole genome shotgun (WGS) entry which is preliminary data.</text>
</comment>
<organism evidence="6 7">
    <name type="scientific">Clostridium perfringens</name>
    <dbReference type="NCBI Taxonomy" id="1502"/>
    <lineage>
        <taxon>Bacteria</taxon>
        <taxon>Bacillati</taxon>
        <taxon>Bacillota</taxon>
        <taxon>Clostridia</taxon>
        <taxon>Eubacteriales</taxon>
        <taxon>Clostridiaceae</taxon>
        <taxon>Clostridium</taxon>
    </lineage>
</organism>
<evidence type="ECO:0000313" key="7">
    <source>
        <dbReference type="Proteomes" id="UP000070646"/>
    </source>
</evidence>
<evidence type="ECO:0000313" key="6">
    <source>
        <dbReference type="EMBL" id="KXA14258.1"/>
    </source>
</evidence>
<accession>A0A133NDA4</accession>
<dbReference type="InterPro" id="IPR005053">
    <property type="entry name" value="MobA_MobL"/>
</dbReference>
<proteinExistence type="inferred from homology"/>